<dbReference type="Gene3D" id="1.10.287.110">
    <property type="entry name" value="DnaJ domain"/>
    <property type="match status" value="1"/>
</dbReference>
<dbReference type="SUPFAM" id="SSF46565">
    <property type="entry name" value="Chaperone J-domain"/>
    <property type="match status" value="1"/>
</dbReference>
<keyword evidence="3" id="KW-1185">Reference proteome</keyword>
<feature type="region of interest" description="Disordered" evidence="1">
    <location>
        <begin position="173"/>
        <end position="271"/>
    </location>
</feature>
<reference evidence="2 3" key="1">
    <citation type="submission" date="2017-09" db="EMBL/GenBank/DDBJ databases">
        <authorList>
            <consortium name="International Durum Wheat Genome Sequencing Consortium (IDWGSC)"/>
            <person name="Milanesi L."/>
        </authorList>
    </citation>
    <scope>NUCLEOTIDE SEQUENCE [LARGE SCALE GENOMIC DNA]</scope>
    <source>
        <strain evidence="3">cv. Svevo</strain>
    </source>
</reference>
<dbReference type="Gramene" id="TRITD2Bv1G064030.2">
    <property type="protein sequence ID" value="TRITD2Bv1G064030.2"/>
    <property type="gene ID" value="TRITD2Bv1G064030"/>
</dbReference>
<name>A0A9R1PHU3_TRITD</name>
<dbReference type="PANTHER" id="PTHR45496:SF1">
    <property type="entry name" value="CHAPERONE DNAJ-DOMAIN SUPERFAMILY PROTEIN"/>
    <property type="match status" value="1"/>
</dbReference>
<evidence type="ECO:0000313" key="3">
    <source>
        <dbReference type="Proteomes" id="UP000324705"/>
    </source>
</evidence>
<proteinExistence type="predicted"/>
<evidence type="ECO:0000313" key="2">
    <source>
        <dbReference type="EMBL" id="VAH43719.1"/>
    </source>
</evidence>
<feature type="compositionally biased region" description="Low complexity" evidence="1">
    <location>
        <begin position="180"/>
        <end position="191"/>
    </location>
</feature>
<dbReference type="EMBL" id="LT934114">
    <property type="protein sequence ID" value="VAH43719.1"/>
    <property type="molecule type" value="Genomic_DNA"/>
</dbReference>
<evidence type="ECO:0008006" key="4">
    <source>
        <dbReference type="Google" id="ProtNLM"/>
    </source>
</evidence>
<gene>
    <name evidence="2" type="ORF">TRITD_2Bv1G064030</name>
</gene>
<dbReference type="AlphaFoldDB" id="A0A9R1PHU3"/>
<dbReference type="PANTHER" id="PTHR45496">
    <property type="entry name" value="CHAPERONE DNAJ-DOMAIN SUPERFAMILY PROTEIN"/>
    <property type="match status" value="1"/>
</dbReference>
<dbReference type="InterPro" id="IPR053052">
    <property type="entry name" value="Imprinting_Balance_Reg"/>
</dbReference>
<feature type="compositionally biased region" description="Basic residues" evidence="1">
    <location>
        <begin position="237"/>
        <end position="256"/>
    </location>
</feature>
<protein>
    <recommendedName>
        <fullName evidence="4">J domain-containing protein</fullName>
    </recommendedName>
</protein>
<dbReference type="Proteomes" id="UP000324705">
    <property type="component" value="Chromosome 2B"/>
</dbReference>
<dbReference type="InterPro" id="IPR036869">
    <property type="entry name" value="J_dom_sf"/>
</dbReference>
<accession>A0A9R1PHU3</accession>
<organism evidence="2 3">
    <name type="scientific">Triticum turgidum subsp. durum</name>
    <name type="common">Durum wheat</name>
    <name type="synonym">Triticum durum</name>
    <dbReference type="NCBI Taxonomy" id="4567"/>
    <lineage>
        <taxon>Eukaryota</taxon>
        <taxon>Viridiplantae</taxon>
        <taxon>Streptophyta</taxon>
        <taxon>Embryophyta</taxon>
        <taxon>Tracheophyta</taxon>
        <taxon>Spermatophyta</taxon>
        <taxon>Magnoliopsida</taxon>
        <taxon>Liliopsida</taxon>
        <taxon>Poales</taxon>
        <taxon>Poaceae</taxon>
        <taxon>BOP clade</taxon>
        <taxon>Pooideae</taxon>
        <taxon>Triticodae</taxon>
        <taxon>Triticeae</taxon>
        <taxon>Triticinae</taxon>
        <taxon>Triticum</taxon>
    </lineage>
</organism>
<evidence type="ECO:0000256" key="1">
    <source>
        <dbReference type="SAM" id="MobiDB-lite"/>
    </source>
</evidence>
<sequence>MDSSAGGGGGEPARSLEIAAKLLAARDLLQPNPDSADVKRAFRRLANLLAPRRNPHPGADTALRAVEEAFAHLSESTSTGTAPAPAAPGGASAAEDTFWTVCPHCCHVHQYERLLVGRSLMCASAGCRRAFVATELPAAPPIVPGTDYYYCAWGFIPMGFPKPADLSTDWKPFFPMPRDSSAPQPASQPAPTDNFGKQNVGNNVGVGHTNANAPPSNAHPGNKSAGGGTVATGPPRGKIKKTAARKKVGGGLKKHASGGVESGIEPSLLGPDWSENAESGHTENSRGININEVAKATDDSMMLHFGADGDIGFDLDVDASDDIMENLPDLPFLREDDNSRRMF</sequence>